<dbReference type="PANTHER" id="PTHR34236">
    <property type="entry name" value="DIMETHYL SULFOXIDE REDUCTASE TRANSCRIPTIONAL ACTIVATOR"/>
    <property type="match status" value="1"/>
</dbReference>
<dbReference type="InterPro" id="IPR007050">
    <property type="entry name" value="HTH_bacterioopsin"/>
</dbReference>
<evidence type="ECO:0000313" key="5">
    <source>
        <dbReference type="Proteomes" id="UP000011554"/>
    </source>
</evidence>
<dbReference type="eggNOG" id="arCOG02271">
    <property type="taxonomic scope" value="Archaea"/>
</dbReference>
<evidence type="ECO:0000256" key="1">
    <source>
        <dbReference type="ARBA" id="ARBA00023015"/>
    </source>
</evidence>
<name>M0B6Q2_NATA1</name>
<keyword evidence="5" id="KW-1185">Reference proteome</keyword>
<evidence type="ECO:0000259" key="3">
    <source>
        <dbReference type="Pfam" id="PF04967"/>
    </source>
</evidence>
<dbReference type="EMBL" id="AOIO01000003">
    <property type="protein sequence ID" value="ELZ05943.1"/>
    <property type="molecule type" value="Genomic_DNA"/>
</dbReference>
<feature type="domain" description="HTH bat-type" evidence="3">
    <location>
        <begin position="153"/>
        <end position="205"/>
    </location>
</feature>
<dbReference type="Pfam" id="PF04967">
    <property type="entry name" value="HTH_10"/>
    <property type="match status" value="1"/>
</dbReference>
<proteinExistence type="predicted"/>
<evidence type="ECO:0000313" key="4">
    <source>
        <dbReference type="EMBL" id="ELZ05943.1"/>
    </source>
</evidence>
<organism evidence="4 5">
    <name type="scientific">Natrialba asiatica (strain ATCC 700177 / DSM 12278 / JCM 9576 / FERM P-10747 / NBRC 102637 / 172P1)</name>
    <dbReference type="NCBI Taxonomy" id="29540"/>
    <lineage>
        <taxon>Archaea</taxon>
        <taxon>Methanobacteriati</taxon>
        <taxon>Methanobacteriota</taxon>
        <taxon>Stenosarchaea group</taxon>
        <taxon>Halobacteria</taxon>
        <taxon>Halobacteriales</taxon>
        <taxon>Natrialbaceae</taxon>
        <taxon>Natrialba</taxon>
    </lineage>
</organism>
<evidence type="ECO:0000256" key="2">
    <source>
        <dbReference type="ARBA" id="ARBA00023163"/>
    </source>
</evidence>
<dbReference type="PANTHER" id="PTHR34236:SF1">
    <property type="entry name" value="DIMETHYL SULFOXIDE REDUCTASE TRANSCRIPTIONAL ACTIVATOR"/>
    <property type="match status" value="1"/>
</dbReference>
<comment type="caution">
    <text evidence="4">The sequence shown here is derived from an EMBL/GenBank/DDBJ whole genome shotgun (WGS) entry which is preliminary data.</text>
</comment>
<reference evidence="4 5" key="1">
    <citation type="journal article" date="2014" name="PLoS Genet.">
        <title>Phylogenetically driven sequencing of extremely halophilic archaea reveals strategies for static and dynamic osmo-response.</title>
        <authorList>
            <person name="Becker E.A."/>
            <person name="Seitzer P.M."/>
            <person name="Tritt A."/>
            <person name="Larsen D."/>
            <person name="Krusor M."/>
            <person name="Yao A.I."/>
            <person name="Wu D."/>
            <person name="Madern D."/>
            <person name="Eisen J.A."/>
            <person name="Darling A.E."/>
            <person name="Facciotti M.T."/>
        </authorList>
    </citation>
    <scope>NUCLEOTIDE SEQUENCE [LARGE SCALE GENOMIC DNA]</scope>
    <source>
        <strain evidence="4 5">DSM 12278</strain>
    </source>
</reference>
<dbReference type="AlphaFoldDB" id="M0B6Q2"/>
<keyword evidence="2" id="KW-0804">Transcription</keyword>
<keyword evidence="1" id="KW-0805">Transcription regulation</keyword>
<dbReference type="STRING" id="29540.C481_00375"/>
<dbReference type="PATRIC" id="fig|29540.5.peg.77"/>
<gene>
    <name evidence="4" type="ORF">C481_00375</name>
</gene>
<dbReference type="Proteomes" id="UP000011554">
    <property type="component" value="Unassembled WGS sequence"/>
</dbReference>
<sequence>MGTMPRVQLTFDAAAREDPLAAISTELSDEEFSILSSHPTDDGILGLVELDTTKPETVIQHFADASEMSYEVLHNDEQTVVIQYLIPETESNRALRSSGILPRFPARLQDGWLTAEHTASHERVSQLPEEMDAAGIPYQLQSITQAYDPTELLTPRQHEFITEAVERGYYDSPRECTLTELAEGFGVNPSAASGVLHRAEETIIKEAISKSAVEAEGNQETE</sequence>
<accession>M0B6Q2</accession>
<protein>
    <recommendedName>
        <fullName evidence="3">HTH bat-type domain-containing protein</fullName>
    </recommendedName>
</protein>